<keyword evidence="3" id="KW-1185">Reference proteome</keyword>
<gene>
    <name evidence="2" type="ORF">GCM10010260_03050</name>
</gene>
<feature type="signal peptide" evidence="1">
    <location>
        <begin position="1"/>
        <end position="29"/>
    </location>
</feature>
<evidence type="ECO:0008006" key="4">
    <source>
        <dbReference type="Google" id="ProtNLM"/>
    </source>
</evidence>
<dbReference type="AlphaFoldDB" id="A0A918I6K2"/>
<reference evidence="2" key="1">
    <citation type="journal article" date="2014" name="Int. J. Syst. Evol. Microbiol.">
        <title>Complete genome sequence of Corynebacterium casei LMG S-19264T (=DSM 44701T), isolated from a smear-ripened cheese.</title>
        <authorList>
            <consortium name="US DOE Joint Genome Institute (JGI-PGF)"/>
            <person name="Walter F."/>
            <person name="Albersmeier A."/>
            <person name="Kalinowski J."/>
            <person name="Ruckert C."/>
        </authorList>
    </citation>
    <scope>NUCLEOTIDE SEQUENCE</scope>
    <source>
        <strain evidence="2">JCM 4369</strain>
    </source>
</reference>
<dbReference type="RefSeq" id="WP_191870791.1">
    <property type="nucleotide sequence ID" value="NZ_BMTD01000001.1"/>
</dbReference>
<evidence type="ECO:0000313" key="3">
    <source>
        <dbReference type="Proteomes" id="UP000618795"/>
    </source>
</evidence>
<comment type="caution">
    <text evidence="2">The sequence shown here is derived from an EMBL/GenBank/DDBJ whole genome shotgun (WGS) entry which is preliminary data.</text>
</comment>
<name>A0A918I6K2_9ACTN</name>
<proteinExistence type="predicted"/>
<sequence>MLSRKKIAAVSGLVGGLAMTCAGVAQVHAAGGPGICTRDIQGNVTCIQRIQGELPEDGVIPHQDNCMPTQPLTLPAALGNGTMRIGPEVTCRAPAPDKGDRLSELLG</sequence>
<accession>A0A918I6K2</accession>
<evidence type="ECO:0000256" key="1">
    <source>
        <dbReference type="SAM" id="SignalP"/>
    </source>
</evidence>
<reference evidence="2" key="2">
    <citation type="submission" date="2020-09" db="EMBL/GenBank/DDBJ databases">
        <authorList>
            <person name="Sun Q."/>
            <person name="Ohkuma M."/>
        </authorList>
    </citation>
    <scope>NUCLEOTIDE SEQUENCE</scope>
    <source>
        <strain evidence="2">JCM 4369</strain>
    </source>
</reference>
<dbReference type="EMBL" id="BMTD01000001">
    <property type="protein sequence ID" value="GGU74588.1"/>
    <property type="molecule type" value="Genomic_DNA"/>
</dbReference>
<keyword evidence="1" id="KW-0732">Signal</keyword>
<feature type="chain" id="PRO_5037769714" description="Secreted protein" evidence="1">
    <location>
        <begin position="30"/>
        <end position="107"/>
    </location>
</feature>
<organism evidence="2 3">
    <name type="scientific">Streptomyces filipinensis</name>
    <dbReference type="NCBI Taxonomy" id="66887"/>
    <lineage>
        <taxon>Bacteria</taxon>
        <taxon>Bacillati</taxon>
        <taxon>Actinomycetota</taxon>
        <taxon>Actinomycetes</taxon>
        <taxon>Kitasatosporales</taxon>
        <taxon>Streptomycetaceae</taxon>
        <taxon>Streptomyces</taxon>
    </lineage>
</organism>
<evidence type="ECO:0000313" key="2">
    <source>
        <dbReference type="EMBL" id="GGU74588.1"/>
    </source>
</evidence>
<protein>
    <recommendedName>
        <fullName evidence="4">Secreted protein</fullName>
    </recommendedName>
</protein>
<dbReference type="Proteomes" id="UP000618795">
    <property type="component" value="Unassembled WGS sequence"/>
</dbReference>